<dbReference type="PROSITE" id="PS50020">
    <property type="entry name" value="WW_DOMAIN_2"/>
    <property type="match status" value="4"/>
</dbReference>
<feature type="domain" description="RanBP2-type" evidence="8">
    <location>
        <begin position="3025"/>
        <end position="3054"/>
    </location>
</feature>
<dbReference type="InterPro" id="IPR036020">
    <property type="entry name" value="WW_dom_sf"/>
</dbReference>
<feature type="compositionally biased region" description="Low complexity" evidence="5">
    <location>
        <begin position="2833"/>
        <end position="2852"/>
    </location>
</feature>
<feature type="region of interest" description="Disordered" evidence="5">
    <location>
        <begin position="1044"/>
        <end position="1201"/>
    </location>
</feature>
<feature type="compositionally biased region" description="Basic and acidic residues" evidence="5">
    <location>
        <begin position="3888"/>
        <end position="3897"/>
    </location>
</feature>
<feature type="compositionally biased region" description="Basic and acidic residues" evidence="5">
    <location>
        <begin position="1058"/>
        <end position="1085"/>
    </location>
</feature>
<dbReference type="SUPFAM" id="SSF51045">
    <property type="entry name" value="WW domain"/>
    <property type="match status" value="3"/>
</dbReference>
<feature type="region of interest" description="Disordered" evidence="5">
    <location>
        <begin position="4549"/>
        <end position="4591"/>
    </location>
</feature>
<dbReference type="PANTHER" id="PTHR11864:SF0">
    <property type="entry name" value="PRP40 PRE-MRNA PROCESSING FACTOR 40 HOMOLOG A (YEAST)"/>
    <property type="match status" value="1"/>
</dbReference>
<feature type="compositionally biased region" description="Low complexity" evidence="5">
    <location>
        <begin position="1845"/>
        <end position="1864"/>
    </location>
</feature>
<dbReference type="Gene3D" id="2.20.70.10">
    <property type="match status" value="3"/>
</dbReference>
<keyword evidence="10" id="KW-1185">Reference proteome</keyword>
<dbReference type="InParanoid" id="F0Y368"/>
<evidence type="ECO:0000256" key="2">
    <source>
        <dbReference type="ARBA" id="ARBA00022771"/>
    </source>
</evidence>
<feature type="region of interest" description="Disordered" evidence="5">
    <location>
        <begin position="3055"/>
        <end position="3147"/>
    </location>
</feature>
<feature type="compositionally biased region" description="Low complexity" evidence="5">
    <location>
        <begin position="1105"/>
        <end position="1124"/>
    </location>
</feature>
<dbReference type="PANTHER" id="PTHR11864">
    <property type="entry name" value="PRE-MRNA-PROCESSING PROTEIN PRP40"/>
    <property type="match status" value="1"/>
</dbReference>
<feature type="compositionally biased region" description="Low complexity" evidence="5">
    <location>
        <begin position="1501"/>
        <end position="1514"/>
    </location>
</feature>
<feature type="compositionally biased region" description="Basic and acidic residues" evidence="5">
    <location>
        <begin position="3782"/>
        <end position="3793"/>
    </location>
</feature>
<dbReference type="PROSITE" id="PS01159">
    <property type="entry name" value="WW_DOMAIN_1"/>
    <property type="match status" value="3"/>
</dbReference>
<feature type="region of interest" description="Disordered" evidence="5">
    <location>
        <begin position="1365"/>
        <end position="1423"/>
    </location>
</feature>
<feature type="region of interest" description="Disordered" evidence="5">
    <location>
        <begin position="1457"/>
        <end position="1594"/>
    </location>
</feature>
<feature type="region of interest" description="Disordered" evidence="5">
    <location>
        <begin position="3232"/>
        <end position="3529"/>
    </location>
</feature>
<feature type="domain" description="WW" evidence="7">
    <location>
        <begin position="4389"/>
        <end position="4422"/>
    </location>
</feature>
<evidence type="ECO:0000313" key="9">
    <source>
        <dbReference type="EMBL" id="EGB10208.1"/>
    </source>
</evidence>
<evidence type="ECO:0000256" key="3">
    <source>
        <dbReference type="ARBA" id="ARBA00022833"/>
    </source>
</evidence>
<evidence type="ECO:0000256" key="4">
    <source>
        <dbReference type="PROSITE-ProRule" id="PRU00322"/>
    </source>
</evidence>
<dbReference type="Gene3D" id="3.40.30.10">
    <property type="entry name" value="Glutaredoxin"/>
    <property type="match status" value="1"/>
</dbReference>
<dbReference type="CDD" id="cd00201">
    <property type="entry name" value="WW"/>
    <property type="match status" value="6"/>
</dbReference>
<feature type="region of interest" description="Disordered" evidence="5">
    <location>
        <begin position="4706"/>
        <end position="4740"/>
    </location>
</feature>
<feature type="region of interest" description="Disordered" evidence="5">
    <location>
        <begin position="1294"/>
        <end position="1353"/>
    </location>
</feature>
<feature type="signal peptide" evidence="6">
    <location>
        <begin position="1"/>
        <end position="21"/>
    </location>
</feature>
<feature type="compositionally biased region" description="Basic and acidic residues" evidence="5">
    <location>
        <begin position="1487"/>
        <end position="1500"/>
    </location>
</feature>
<dbReference type="KEGG" id="aaf:AURANDRAFT_62820"/>
<feature type="compositionally biased region" description="Low complexity" evidence="5">
    <location>
        <begin position="4487"/>
        <end position="4499"/>
    </location>
</feature>
<protein>
    <submittedName>
        <fullName evidence="9">Uncharacterized protein</fullName>
    </submittedName>
</protein>
<feature type="compositionally biased region" description="Low complexity" evidence="5">
    <location>
        <begin position="1322"/>
        <end position="1337"/>
    </location>
</feature>
<dbReference type="Proteomes" id="UP000002729">
    <property type="component" value="Unassembled WGS sequence"/>
</dbReference>
<feature type="region of interest" description="Disordered" evidence="5">
    <location>
        <begin position="4459"/>
        <end position="4499"/>
    </location>
</feature>
<feature type="region of interest" description="Disordered" evidence="5">
    <location>
        <begin position="3626"/>
        <end position="3666"/>
    </location>
</feature>
<feature type="compositionally biased region" description="Pro residues" evidence="5">
    <location>
        <begin position="4709"/>
        <end position="4723"/>
    </location>
</feature>
<name>F0Y368_AURAN</name>
<evidence type="ECO:0000259" key="8">
    <source>
        <dbReference type="PROSITE" id="PS50199"/>
    </source>
</evidence>
<dbReference type="GO" id="GO:0008270">
    <property type="term" value="F:zinc ion binding"/>
    <property type="evidence" value="ECO:0007669"/>
    <property type="project" value="UniProtKB-KW"/>
</dbReference>
<gene>
    <name evidence="9" type="ORF">AURANDRAFT_62820</name>
</gene>
<feature type="compositionally biased region" description="Basic and acidic residues" evidence="5">
    <location>
        <begin position="4047"/>
        <end position="4058"/>
    </location>
</feature>
<evidence type="ECO:0000313" key="10">
    <source>
        <dbReference type="Proteomes" id="UP000002729"/>
    </source>
</evidence>
<feature type="region of interest" description="Disordered" evidence="5">
    <location>
        <begin position="1251"/>
        <end position="1282"/>
    </location>
</feature>
<feature type="compositionally biased region" description="Low complexity" evidence="5">
    <location>
        <begin position="1731"/>
        <end position="1750"/>
    </location>
</feature>
<feature type="compositionally biased region" description="Acidic residues" evidence="5">
    <location>
        <begin position="3076"/>
        <end position="3085"/>
    </location>
</feature>
<keyword evidence="3" id="KW-0862">Zinc</keyword>
<evidence type="ECO:0000256" key="6">
    <source>
        <dbReference type="SAM" id="SignalP"/>
    </source>
</evidence>
<keyword evidence="1" id="KW-0479">Metal-binding</keyword>
<evidence type="ECO:0000256" key="5">
    <source>
        <dbReference type="SAM" id="MobiDB-lite"/>
    </source>
</evidence>
<feature type="region of interest" description="Disordered" evidence="5">
    <location>
        <begin position="3705"/>
        <end position="4304"/>
    </location>
</feature>
<dbReference type="SMART" id="SM00456">
    <property type="entry name" value="WW"/>
    <property type="match status" value="7"/>
</dbReference>
<dbReference type="GO" id="GO:0045292">
    <property type="term" value="P:mRNA cis splicing, via spliceosome"/>
    <property type="evidence" value="ECO:0007669"/>
    <property type="project" value="InterPro"/>
</dbReference>
<feature type="domain" description="WW" evidence="7">
    <location>
        <begin position="3542"/>
        <end position="3575"/>
    </location>
</feature>
<keyword evidence="6" id="KW-0732">Signal</keyword>
<feature type="domain" description="WW" evidence="7">
    <location>
        <begin position="1022"/>
        <end position="1049"/>
    </location>
</feature>
<reference evidence="9 10" key="1">
    <citation type="journal article" date="2011" name="Proc. Natl. Acad. Sci. U.S.A.">
        <title>Niche of harmful alga Aureococcus anophagefferens revealed through ecogenomics.</title>
        <authorList>
            <person name="Gobler C.J."/>
            <person name="Berry D.L."/>
            <person name="Dyhrman S.T."/>
            <person name="Wilhelm S.W."/>
            <person name="Salamov A."/>
            <person name="Lobanov A.V."/>
            <person name="Zhang Y."/>
            <person name="Collier J.L."/>
            <person name="Wurch L.L."/>
            <person name="Kustka A.B."/>
            <person name="Dill B.D."/>
            <person name="Shah M."/>
            <person name="VerBerkmoes N.C."/>
            <person name="Kuo A."/>
            <person name="Terry A."/>
            <person name="Pangilinan J."/>
            <person name="Lindquist E.A."/>
            <person name="Lucas S."/>
            <person name="Paulsen I.T."/>
            <person name="Hattenrath-Lehmann T.K."/>
            <person name="Talmage S.C."/>
            <person name="Walker E.A."/>
            <person name="Koch F."/>
            <person name="Burson A.M."/>
            <person name="Marcoval M.A."/>
            <person name="Tang Y.Z."/>
            <person name="Lecleir G.R."/>
            <person name="Coyne K.J."/>
            <person name="Berg G.M."/>
            <person name="Bertrand E.M."/>
            <person name="Saito M.A."/>
            <person name="Gladyshev V.N."/>
            <person name="Grigoriev I.V."/>
        </authorList>
    </citation>
    <scope>NUCLEOTIDE SEQUENCE [LARGE SCALE GENOMIC DNA]</scope>
    <source>
        <strain evidence="10">CCMP 1984</strain>
    </source>
</reference>
<feature type="region of interest" description="Disordered" evidence="5">
    <location>
        <begin position="1647"/>
        <end position="3042"/>
    </location>
</feature>
<dbReference type="GO" id="GO:0003723">
    <property type="term" value="F:RNA binding"/>
    <property type="evidence" value="ECO:0007669"/>
    <property type="project" value="TreeGrafter"/>
</dbReference>
<dbReference type="CDD" id="cd02961">
    <property type="entry name" value="PDI_a_family"/>
    <property type="match status" value="1"/>
</dbReference>
<feature type="domain" description="WW" evidence="7">
    <location>
        <begin position="3159"/>
        <end position="3192"/>
    </location>
</feature>
<dbReference type="GO" id="GO:0005685">
    <property type="term" value="C:U1 snRNP"/>
    <property type="evidence" value="ECO:0007669"/>
    <property type="project" value="TreeGrafter"/>
</dbReference>
<feature type="compositionally biased region" description="Low complexity" evidence="5">
    <location>
        <begin position="3409"/>
        <end position="3419"/>
    </location>
</feature>
<accession>F0Y368</accession>
<dbReference type="RefSeq" id="XP_009035030.1">
    <property type="nucleotide sequence ID" value="XM_009036782.1"/>
</dbReference>
<feature type="compositionally biased region" description="Basic and acidic residues" evidence="5">
    <location>
        <begin position="3940"/>
        <end position="3949"/>
    </location>
</feature>
<feature type="compositionally biased region" description="Basic and acidic residues" evidence="5">
    <location>
        <begin position="3990"/>
        <end position="4006"/>
    </location>
</feature>
<dbReference type="EMBL" id="GL833124">
    <property type="protein sequence ID" value="EGB10208.1"/>
    <property type="molecule type" value="Genomic_DNA"/>
</dbReference>
<feature type="compositionally biased region" description="Acidic residues" evidence="5">
    <location>
        <begin position="4099"/>
        <end position="4117"/>
    </location>
</feature>
<proteinExistence type="predicted"/>
<feature type="compositionally biased region" description="Low complexity" evidence="5">
    <location>
        <begin position="4256"/>
        <end position="4273"/>
    </location>
</feature>
<dbReference type="GO" id="GO:0071004">
    <property type="term" value="C:U2-type prespliceosome"/>
    <property type="evidence" value="ECO:0007669"/>
    <property type="project" value="TreeGrafter"/>
</dbReference>
<dbReference type="OrthoDB" id="187617at2759"/>
<feature type="chain" id="PRO_5003264336" evidence="6">
    <location>
        <begin position="22"/>
        <end position="4893"/>
    </location>
</feature>
<feature type="compositionally biased region" description="Low complexity" evidence="5">
    <location>
        <begin position="1959"/>
        <end position="1978"/>
    </location>
</feature>
<evidence type="ECO:0000259" key="7">
    <source>
        <dbReference type="PROSITE" id="PS50020"/>
    </source>
</evidence>
<dbReference type="PROSITE" id="PS01358">
    <property type="entry name" value="ZF_RANBP2_1"/>
    <property type="match status" value="1"/>
</dbReference>
<dbReference type="GeneID" id="20224060"/>
<feature type="region of interest" description="Disordered" evidence="5">
    <location>
        <begin position="4604"/>
        <end position="4633"/>
    </location>
</feature>
<dbReference type="OMA" id="WIAPDDW"/>
<dbReference type="InterPro" id="IPR001876">
    <property type="entry name" value="Znf_RanBP2"/>
</dbReference>
<dbReference type="InterPro" id="IPR039726">
    <property type="entry name" value="Prp40-like"/>
</dbReference>
<organism evidence="10">
    <name type="scientific">Aureococcus anophagefferens</name>
    <name type="common">Harmful bloom alga</name>
    <dbReference type="NCBI Taxonomy" id="44056"/>
    <lineage>
        <taxon>Eukaryota</taxon>
        <taxon>Sar</taxon>
        <taxon>Stramenopiles</taxon>
        <taxon>Ochrophyta</taxon>
        <taxon>Pelagophyceae</taxon>
        <taxon>Pelagomonadales</taxon>
        <taxon>Pelagomonadaceae</taxon>
        <taxon>Aureococcus</taxon>
    </lineage>
</organism>
<sequence>MLGWATKTCVLLAGWLALAAGEGIVELGDETFEKETQSISGSTTGDWFVRFCPELCPKEDKFQLKELASKLDGHDDKWINVATVDCEINVVLCGERFNITEARSLLFIRGRMYDFTENVTETNSDFLRNFTKRLKNVTLEDGGRGEGLRIPRGPMWFTPLIKPITDKLDLFFEMVDYRMLSTGMGAFSVLLVSVGANVAVGAADTVGAAARQAVEELRSHAKFAPLAKYALAVVVEAVGPSKSASERAAAAREVVDSGGPAALAACLDAACGAPRDEAYVAAVGACVAAVARAAAFAAVACGAQGLGLACVGALNGGARDSADALGAAVLATTRVAPLPGGGAVVAGAVAKYAVTAGRSRPWLVAANAALCVHRGPLSVASKLGDVLAGTLRAELRVWRHRREAPKLGESVLLPCLHCLDRLYRGPLGDRPPPARTLSGRLRASTRASRRSSLAAATKPVVAPAAQPAYLAVGSGARDVSLALLVCEALDVLDDDDVLAGHFRGLVAAIAPRRVWRDAVDRATGDVVALKLVKAAAATPEDDGEEDADDALATPRCATTLVRLLDAPETERGRVALDALSLLLQGHGLRAVAARRALAKRRDGDGTADWLRRLAAGDSPLAGRCARSALRFCGVLVATRGLIATSASAAEARADDIDGILECSRLALDVGARELERVEHDAEPPRTLVEALAFFVVATEAVRVVASDHALATARARKHRRVREGDAGALGARAAVLCVGALALGGHGLAEAAADALEAAVALQGADARAAYARAGQESEIPNFKGSYLGRFPLAYAALHAPRALAALKASARSAAAVLKGEATFLGDVDRPAGASSDDFAFHGAEAATHALARLAAALYLHEARDFDAAPELRAALKPAVLASRAAHRLSTTVQLDLDALERAALFVAGAPDERPKRASLLDDATMAPPTEAPTRSALRAHAETRDLRRSLGASAGALAALSAGLGDDGAAWTQRVDESGVPYFEDGRETTWRAPDAWVRAARAREGAAGGDPAVVRRRGDWAERLDDDGRVYYANEAADLSQWERPDAFGAPPDDGPDARVADDGPDERPSEDGPDSPPKERCPRCWHLRPCACDDDDFGGRSPPAAAAGDGLAAAPRAAVRASRIVGFGGGGGDDDAGRGSEGGWDEVVAFAPPRAGAEEAKDGAVPSDGAAAPPGGAAPPPHVRRSRTVGMGGGDDDAEAVVDDAEAVVPDASPLEAMTSPRRRHQPLPPEHCRTCLKQRPCPCDAAAAAGGGNAGAIRVGDLPPAPPRRGRVGAVDPRIVGMGGDYEGGVSLGDPAAPPRPAVRGSRIVGFGGDDANDAAAGPSRPPAASDADGVSRRHRPPPPEHCHACLQRRPCACDAMQVGDLSPAPPRRGRASAVDPFPTQRWAPPVPLDRILGVGGGGDDGAQLSRRHQPLPPEHCPECLQRRPCPCDEGARVRNDAASVRGSRIVGFGGGDDANDAAAGPSRTQVRGSRIVGFGGGGERDASPTARRVDGGDPSDAAAGGSAPSVRASRIVGYGGGDEGMGNDDPTRARSGAVQMFDAPGGSAQRGRGPGRGPPPVGGYDDAAGRDMPYGGGTPIDADSVGGAPRTAVRGSRIVGFGGGGEYDDPAADALGGLRGPGHGPPPVGGYDDAAGQGRVYGGGTRIEDPSAAPGYGGGTPMDDSAGAPRTAVRGSRIVGFGGGGEYDDPAAGDPMAGDRGDAGPSVRGSRIVGYGGGGDYDDPAVGDPGAAGLSDAPGGSAQRGRGPGRGPPPVGGYDDAAGRDMPYGGGTPIDADSVGGAPRTAVRGSRIVGFGGGGEYDDPAAGDPMAGDRGDAGPSVRGSRIVGYGGGGDYDDPAVGDPGAAGLSDAPGGSAQRGRGPGRGPPPVGGYDDAAGRDMPYGGGTPIDADSVGGAPRTAVRGSRIVGFGGGGEYDDPAAGDPMAGDRGDAGPSVRGSRIVGYGGGGDYDDPAVGDPGAAGLSDAPGGSAQRGRGPGRGPPPVGGYDDAAGRDMPYGGGTPIDADSVGGAPRTAVRGSRIVGFGGGGEYDDPAAGDPMAGDRGDAGPSVRGSRIVGYGGGGDYDDPAADALGGSRGPGHGPPPVGGYDDAAGQGRVYGGGTPIEDPSAAPGYGGGTPMDNSAGAQRTAVRGSRIVGFGGGGEYDDPAAGDPMAGDRGDAGPSVRGSRIVGYGGGGDYDDPAADALGGSRGPGHGPPPVGGYDDAAGQGRVYGGGTPIEDPSAAPGYGGGTPMDDSAGAQRTAVRGSRIVGFGGGGEYDDPAAGDPMAGDRGDAGPSVRGSRIVGYGGGGDYDDPAVGDPGAAGLSDAPGGSAQRGRGPGRGPPPVGGYDDAAGRDMPYGGGTPIDADSVGGAPRTAVRGSRIVGFGGGGEYDDPAAGDPMAGDRGDAGPSRGRGRGRGPPPVGGYDDAAGRDMPYGGGTPINADSVGGAPRTAVRGSRIVGFGGGGEYDDPAAGDPMAGDQGGASPSVRGSRIVGYGGGDYDDPAADALGGSRGPGHGPPPVGGYDDAAGQGRVYGGGTPIEDPSAAAGYGGGTPMGNSAGAPRTAVRGSRIVGFGGGGEYDDPAAGDPMAGDRGDAGPSMRGSRIVGYGGGGDYDDPAADALGGSRGPGHGPPPVGGYDDAAGQGRVYGGGTPIEDPSAAPGYGGGTPMDNSAGAQRTAVRGSRIVGFGGGGEYDDPAAGDPMAGDRGDAGPSVRGSRIVGYGGGGDYDDPAADALGGSRGPGHGPPPVGGYDDAAGQGRVYGGGTPIEDPSAAPGYGGGTPMDDSAGAQRTAVRGSRIVGFGGGGEYDDPAAGDPMAGDRGDAGPSVRGSRIVGYGGGGDYDDPAAGDPGAAGLSDAPGGSAQRGRGPGRGPPPVGGYDDAAGRDMPYGGGTPIDADSVGGAPRTAVRGSRIVGFGGGGEYDDANDAAAGPSRTNLRDSRMVGPDRGTETPGESSVYDGGDPSDAAAGGPGFRGHTSPVRASRIVGMGGGGEGGPFDTPGARDAAGRDLGGVAPADVPSSEDAATPRATKPVAGDTPASGPWRCPKCGKGNGSRRSACSVCATVRADDAAAADAGPSVRGSRIVGMGGGDDDTVDDDDAGRRERVYGGGTPIEDPAAAPYGGGTPIRGGAADPTGVRKSRIVGIGGGGGANPAPGGDWDETVSFVPPDRPPADIGSPWREFVDPLGVPYFHNDQTQETTWIAPDDWVRDMRAKDPVQRSKSIVRAANDWQEKVDPASGRVYYITPDGQTQWERPESVFADESERVYGGGTPIEEPSAAPGYGGGTPMDDSAGAPRAAVRGSRIVGFGGGSDDPAAGNPMAGDQGGASPSVRGSRIVGYGGGDYDDPAADALGGSRGLGHGPPPVGGYDDAAGQGRVYGGGTPIEDPSAAAGYGGGTPMDDSAGAPRAAVRGSRIVGFGGGADDPAAGDPMAGDQGGASPSVRASRIVGYGGGDYDDPAADALGGSRGPGHGPPPVGGYDDAAGQGRVYGGGTPIEDPSAAPGYGGGTPIRTRAADSTGVRKSRIVGIGGGGGADPAQGGDWDETVSFVPPARPPADIGSPWREFVDPLGVPYFHNDQTQETTWIAPDDWVRDMSAKDPVQRSKSIVRAANDWQEKVDPASGRVYYITPDGQTQWERPESVFVEGGGPGEKKPGEEKPGVRRSRIVGFGGGGDADRLELPPKLEGTIDAPECAPVGRIARASSRELMTTPEELTLALDLPVHSGDARNGPRLPAGAEGAEGYTSWGAPLGTDRPTVRKSRIVGMGGGGDDDDDDEGPSKVYGGGTPIEDVAAAPGKADRGRADEAPSVRKSRIVGMGGGGDDDDDDAGPSKVYGGGTPIEDVAAAPGKAGRGRADEAPSVRKSRIVGMGGGGDDDDDDEGPSKVYGGGTPIEDVAAAPGEAGRGRADEAPSVRKSRIVGMGGGGDDDDDDEGPSKVYGGGTPIEDVAAAPGEAGRGRADEAPSVRKSRIVGMGGGGDDDDDDEGPSKVYGGGTPIEDVAAAPGKADRGRADRGRADEAPSVRKSRIVGMGGGGDDDDDDEGPSKVYGGGTPIEDVAAAPGKADRGRADEAPSVRKSRIVGMGGGGDDDDDDEGPSKVYGGGTPIVAGSGDVPEPPEGDGFSDDGGDDDDGGGDARAVVRKSRIVGMGGDGGDARPRSAAVQLFDGGPGSEGRAPRVPRGVESPSDDDEAPSRGAAELFDARGDPISSSKLTPSVRKSRIVGVGGGGEPYRDRSGAVQLFDGGPGGEGRAPSLVADSPGARTPSSDEWHTPAASEASGASPAKSPGRGPRARPKVAFGSSVDDGRPKHREHHFLRKGDGRRCAETRAVADELRRQDERNRTVWRRRSSIVSAAKALKGLDAAARELHYAQWDPTNRVDTSWKKGYAGTVELLDSDEDGGRAGGRDDTPRWTQRVDARGVPYFADDARGETRWDAPDAWVDAQRAGRKLPEGVVRERGAARELVDPATKRVYYVDGDGPPAWERPPAFADDTPRKQRKPRRPATPADDSAAAAPPAHCRHCLRRTPCGCAAAAREAEEAGLIDRAESSLSTLKDARLGDLRRAMRRRSAALSPGRAPRNSPPASGASTPRRPSVDSEDGDGRDPGFLGALRRRASALVGLAAPPGDGASAETPPAPAAKGGRRRSDRHALTELERELLATIDAMSRELKDAHEPAHERARDVETYTRSGDLGDMDATMAKLKGVCVMLTGHEKGRLATMIGSCEPPGPSPRRPFAPGPGAPAAAAARENRGDDDERLGSTSAYAVFKDAHLTIKREMMALCGFKEFGVSREWDVDVHKMENLGDPHLLSLLHQIRRLVVAYDNLSLEQITKLRTSVEVVENVHHLLAVGGRAVRAERRAVARAARTRHTHVADGAHRGLDSVNRVSPALAERIRRAQAEDRAHHHHQRR</sequence>
<evidence type="ECO:0000256" key="1">
    <source>
        <dbReference type="ARBA" id="ARBA00022723"/>
    </source>
</evidence>
<keyword evidence="2 4" id="KW-0863">Zinc-finger</keyword>
<feature type="compositionally biased region" description="Low complexity" evidence="5">
    <location>
        <begin position="2945"/>
        <end position="2954"/>
    </location>
</feature>
<feature type="compositionally biased region" description="Low complexity" evidence="5">
    <location>
        <begin position="2301"/>
        <end position="2320"/>
    </location>
</feature>
<dbReference type="InterPro" id="IPR001202">
    <property type="entry name" value="WW_dom"/>
</dbReference>
<dbReference type="PROSITE" id="PS50199">
    <property type="entry name" value="ZF_RANBP2_2"/>
    <property type="match status" value="1"/>
</dbReference>
<feature type="compositionally biased region" description="Basic and acidic residues" evidence="5">
    <location>
        <begin position="3635"/>
        <end position="3645"/>
    </location>
</feature>